<gene>
    <name evidence="4" type="ORF">ACFFNX_45605</name>
</gene>
<name>A0ABV5YWI4_9ACTN</name>
<evidence type="ECO:0000256" key="2">
    <source>
        <dbReference type="SAM" id="SignalP"/>
    </source>
</evidence>
<dbReference type="RefSeq" id="WP_378212568.1">
    <property type="nucleotide sequence ID" value="NZ_JBHLZP010000717.1"/>
</dbReference>
<feature type="domain" description="YncI copper-binding" evidence="3">
    <location>
        <begin position="31"/>
        <end position="179"/>
    </location>
</feature>
<dbReference type="EMBL" id="JBHLZP010000717">
    <property type="protein sequence ID" value="MFB9839445.1"/>
    <property type="molecule type" value="Genomic_DNA"/>
</dbReference>
<feature type="signal peptide" evidence="2">
    <location>
        <begin position="1"/>
        <end position="30"/>
    </location>
</feature>
<dbReference type="InterPro" id="IPR012533">
    <property type="entry name" value="YcnI-copper_dom"/>
</dbReference>
<feature type="transmembrane region" description="Helical" evidence="1">
    <location>
        <begin position="201"/>
        <end position="221"/>
    </location>
</feature>
<dbReference type="Pfam" id="PF07987">
    <property type="entry name" value="DUF1775"/>
    <property type="match status" value="1"/>
</dbReference>
<organism evidence="4 5">
    <name type="scientific">Actinoallomurus acaciae</name>
    <dbReference type="NCBI Taxonomy" id="502577"/>
    <lineage>
        <taxon>Bacteria</taxon>
        <taxon>Bacillati</taxon>
        <taxon>Actinomycetota</taxon>
        <taxon>Actinomycetes</taxon>
        <taxon>Streptosporangiales</taxon>
        <taxon>Thermomonosporaceae</taxon>
        <taxon>Actinoallomurus</taxon>
    </lineage>
</organism>
<dbReference type="CDD" id="cd08545">
    <property type="entry name" value="YcnI_like"/>
    <property type="match status" value="1"/>
</dbReference>
<keyword evidence="1" id="KW-1133">Transmembrane helix</keyword>
<dbReference type="Gene3D" id="2.60.40.2230">
    <property type="entry name" value="Uncharacterised protein YcnI-like PF07987, DUF1775"/>
    <property type="match status" value="1"/>
</dbReference>
<proteinExistence type="predicted"/>
<reference evidence="4 5" key="1">
    <citation type="submission" date="2024-09" db="EMBL/GenBank/DDBJ databases">
        <authorList>
            <person name="Sun Q."/>
            <person name="Mori K."/>
        </authorList>
    </citation>
    <scope>NUCLEOTIDE SEQUENCE [LARGE SCALE GENOMIC DNA]</scope>
    <source>
        <strain evidence="4 5">TBRC 0563</strain>
    </source>
</reference>
<dbReference type="InterPro" id="IPR038507">
    <property type="entry name" value="YcnI-like_sf"/>
</dbReference>
<keyword evidence="1" id="KW-0472">Membrane</keyword>
<evidence type="ECO:0000259" key="3">
    <source>
        <dbReference type="Pfam" id="PF07987"/>
    </source>
</evidence>
<sequence>MSFPLAVRRVLTGGGAAAAVIVALAVPAAAHVTVNPKTAEPGGYGAFDVRVPNEEADADTTKVQLYLPTDHPIASVSVQPTPGWSIDVTKGRLPQPIKTDDGEVTEAVTEITWSGGKITPGQFQQFGVSLGPLPTDTNTLYFKALQTYTDKSGKDSVVRWIEMPNGGAEPEHPAPSITLAKEATPQTAAESDGGSGTATTLGVIGLIAGLLGLAAGAAAFVRSGRSTSA</sequence>
<comment type="caution">
    <text evidence="4">The sequence shown here is derived from an EMBL/GenBank/DDBJ whole genome shotgun (WGS) entry which is preliminary data.</text>
</comment>
<accession>A0ABV5YWI4</accession>
<protein>
    <submittedName>
        <fullName evidence="4">YcnI family protein</fullName>
    </submittedName>
</protein>
<keyword evidence="2" id="KW-0732">Signal</keyword>
<dbReference type="Proteomes" id="UP001589627">
    <property type="component" value="Unassembled WGS sequence"/>
</dbReference>
<feature type="chain" id="PRO_5045926163" evidence="2">
    <location>
        <begin position="31"/>
        <end position="229"/>
    </location>
</feature>
<evidence type="ECO:0000313" key="5">
    <source>
        <dbReference type="Proteomes" id="UP001589627"/>
    </source>
</evidence>
<keyword evidence="1" id="KW-0812">Transmembrane</keyword>
<evidence type="ECO:0000313" key="4">
    <source>
        <dbReference type="EMBL" id="MFB9839445.1"/>
    </source>
</evidence>
<keyword evidence="5" id="KW-1185">Reference proteome</keyword>
<evidence type="ECO:0000256" key="1">
    <source>
        <dbReference type="SAM" id="Phobius"/>
    </source>
</evidence>